<dbReference type="PANTHER" id="PTHR33221:SF15">
    <property type="entry name" value="HTH-TYPE TRANSCRIPTIONAL REGULATOR YWGB-RELATED"/>
    <property type="match status" value="1"/>
</dbReference>
<dbReference type="Gene3D" id="1.10.10.10">
    <property type="entry name" value="Winged helix-like DNA-binding domain superfamily/Winged helix DNA-binding domain"/>
    <property type="match status" value="1"/>
</dbReference>
<sequence length="136" mass="15269">MNNTRFATLIHILTLLAKNPDQLLSSDWIAESIQINPVIVRKELSVLQQLGWVISKKGKEGGSMLSASSCEISLADIYIAVKNSNVLGKKNNCYDTQCPIGKDINKKLERLFEETDSIVINSLQNRTLKNFVEQFD</sequence>
<dbReference type="InterPro" id="IPR000944">
    <property type="entry name" value="Tscrpt_reg_Rrf2"/>
</dbReference>
<gene>
    <name evidence="1" type="ORF">C8P70_10668</name>
</gene>
<comment type="caution">
    <text evidence="1">The sequence shown here is derived from an EMBL/GenBank/DDBJ whole genome shotgun (WGS) entry which is preliminary data.</text>
</comment>
<keyword evidence="2" id="KW-1185">Reference proteome</keyword>
<evidence type="ECO:0000313" key="1">
    <source>
        <dbReference type="EMBL" id="TDS63636.1"/>
    </source>
</evidence>
<dbReference type="Pfam" id="PF02082">
    <property type="entry name" value="Rrf2"/>
    <property type="match status" value="1"/>
</dbReference>
<accession>A0A4R7F087</accession>
<reference evidence="1 2" key="1">
    <citation type="submission" date="2019-03" db="EMBL/GenBank/DDBJ databases">
        <title>Genomic Encyclopedia of Archaeal and Bacterial Type Strains, Phase II (KMG-II): from individual species to whole genera.</title>
        <authorList>
            <person name="Goeker M."/>
        </authorList>
    </citation>
    <scope>NUCLEOTIDE SEQUENCE [LARGE SCALE GENOMIC DNA]</scope>
    <source>
        <strain evidence="1 2">DSM 28213</strain>
    </source>
</reference>
<protein>
    <submittedName>
        <fullName evidence="1">BadM/Rrf2 family transcriptional regulator</fullName>
    </submittedName>
</protein>
<proteinExistence type="predicted"/>
<dbReference type="Proteomes" id="UP000295215">
    <property type="component" value="Unassembled WGS sequence"/>
</dbReference>
<name>A0A4R7F087_9FLAO</name>
<dbReference type="EMBL" id="SOAG01000006">
    <property type="protein sequence ID" value="TDS63636.1"/>
    <property type="molecule type" value="Genomic_DNA"/>
</dbReference>
<dbReference type="PROSITE" id="PS51197">
    <property type="entry name" value="HTH_RRF2_2"/>
    <property type="match status" value="1"/>
</dbReference>
<dbReference type="GO" id="GO:0003700">
    <property type="term" value="F:DNA-binding transcription factor activity"/>
    <property type="evidence" value="ECO:0007669"/>
    <property type="project" value="TreeGrafter"/>
</dbReference>
<organism evidence="1 2">
    <name type="scientific">Myroides indicus</name>
    <dbReference type="NCBI Taxonomy" id="1323422"/>
    <lineage>
        <taxon>Bacteria</taxon>
        <taxon>Pseudomonadati</taxon>
        <taxon>Bacteroidota</taxon>
        <taxon>Flavobacteriia</taxon>
        <taxon>Flavobacteriales</taxon>
        <taxon>Flavobacteriaceae</taxon>
        <taxon>Myroides</taxon>
    </lineage>
</organism>
<dbReference type="OrthoDB" id="213028at2"/>
<dbReference type="InterPro" id="IPR036388">
    <property type="entry name" value="WH-like_DNA-bd_sf"/>
</dbReference>
<dbReference type="AlphaFoldDB" id="A0A4R7F087"/>
<dbReference type="GO" id="GO:0005829">
    <property type="term" value="C:cytosol"/>
    <property type="evidence" value="ECO:0007669"/>
    <property type="project" value="TreeGrafter"/>
</dbReference>
<dbReference type="PANTHER" id="PTHR33221">
    <property type="entry name" value="WINGED HELIX-TURN-HELIX TRANSCRIPTIONAL REGULATOR, RRF2 FAMILY"/>
    <property type="match status" value="1"/>
</dbReference>
<dbReference type="SUPFAM" id="SSF46785">
    <property type="entry name" value="Winged helix' DNA-binding domain"/>
    <property type="match status" value="1"/>
</dbReference>
<dbReference type="InterPro" id="IPR036390">
    <property type="entry name" value="WH_DNA-bd_sf"/>
</dbReference>
<evidence type="ECO:0000313" key="2">
    <source>
        <dbReference type="Proteomes" id="UP000295215"/>
    </source>
</evidence>
<dbReference type="RefSeq" id="WP_133712028.1">
    <property type="nucleotide sequence ID" value="NZ_SOAG01000006.1"/>
</dbReference>